<organism evidence="1 2">
    <name type="scientific">Puccinia striiformis f. sp. tritici PST-78</name>
    <dbReference type="NCBI Taxonomy" id="1165861"/>
    <lineage>
        <taxon>Eukaryota</taxon>
        <taxon>Fungi</taxon>
        <taxon>Dikarya</taxon>
        <taxon>Basidiomycota</taxon>
        <taxon>Pucciniomycotina</taxon>
        <taxon>Pucciniomycetes</taxon>
        <taxon>Pucciniales</taxon>
        <taxon>Pucciniaceae</taxon>
        <taxon>Puccinia</taxon>
    </lineage>
</organism>
<evidence type="ECO:0000313" key="1">
    <source>
        <dbReference type="EMBL" id="KNE88813.1"/>
    </source>
</evidence>
<gene>
    <name evidence="1" type="ORF">PSTG_17750</name>
</gene>
<comment type="caution">
    <text evidence="1">The sequence shown here is derived from an EMBL/GenBank/DDBJ whole genome shotgun (WGS) entry which is preliminary data.</text>
</comment>
<evidence type="ECO:0000313" key="2">
    <source>
        <dbReference type="Proteomes" id="UP000054564"/>
    </source>
</evidence>
<protein>
    <submittedName>
        <fullName evidence="1">Uncharacterized protein</fullName>
    </submittedName>
</protein>
<accession>A0A0L0UP80</accession>
<dbReference type="AlphaFoldDB" id="A0A0L0UP80"/>
<proteinExistence type="predicted"/>
<dbReference type="EMBL" id="AJIL01000852">
    <property type="protein sequence ID" value="KNE88813.1"/>
    <property type="molecule type" value="Genomic_DNA"/>
</dbReference>
<sequence length="88" mass="9888">MLNPALEAYSNNPRRNGALPRTLYYLTLDAVDQQSDEWKEDHLAPGQMHNNPAALEAYRDAVGELLKHQRSNLRTLVVVHIPVLGGEN</sequence>
<name>A0A0L0UP80_9BASI</name>
<keyword evidence="2" id="KW-1185">Reference proteome</keyword>
<reference evidence="2" key="1">
    <citation type="submission" date="2014-03" db="EMBL/GenBank/DDBJ databases">
        <title>The Genome Sequence of Puccinia striiformis f. sp. tritici PST-78.</title>
        <authorList>
            <consortium name="The Broad Institute Genome Sequencing Platform"/>
            <person name="Cuomo C."/>
            <person name="Hulbert S."/>
            <person name="Chen X."/>
            <person name="Walker B."/>
            <person name="Young S.K."/>
            <person name="Zeng Q."/>
            <person name="Gargeya S."/>
            <person name="Fitzgerald M."/>
            <person name="Haas B."/>
            <person name="Abouelleil A."/>
            <person name="Alvarado L."/>
            <person name="Arachchi H.M."/>
            <person name="Berlin A.M."/>
            <person name="Chapman S.B."/>
            <person name="Goldberg J."/>
            <person name="Griggs A."/>
            <person name="Gujja S."/>
            <person name="Hansen M."/>
            <person name="Howarth C."/>
            <person name="Imamovic A."/>
            <person name="Larimer J."/>
            <person name="McCowan C."/>
            <person name="Montmayeur A."/>
            <person name="Murphy C."/>
            <person name="Neiman D."/>
            <person name="Pearson M."/>
            <person name="Priest M."/>
            <person name="Roberts A."/>
            <person name="Saif S."/>
            <person name="Shea T."/>
            <person name="Sisk P."/>
            <person name="Sykes S."/>
            <person name="Wortman J."/>
            <person name="Nusbaum C."/>
            <person name="Birren B."/>
        </authorList>
    </citation>
    <scope>NUCLEOTIDE SEQUENCE [LARGE SCALE GENOMIC DNA]</scope>
    <source>
        <strain evidence="2">race PST-78</strain>
    </source>
</reference>
<dbReference type="Proteomes" id="UP000054564">
    <property type="component" value="Unassembled WGS sequence"/>
</dbReference>